<dbReference type="PANTHER" id="PTHR10169">
    <property type="entry name" value="DNA TOPOISOMERASE/GYRASE"/>
    <property type="match status" value="1"/>
</dbReference>
<dbReference type="InterPro" id="IPR013758">
    <property type="entry name" value="Topo_IIA_A/C_ab"/>
</dbReference>
<protein>
    <recommendedName>
        <fullName evidence="4">DNA topoisomerase (ATP-hydrolyzing)</fullName>
        <ecNumber evidence="4">5.6.2.2</ecNumber>
    </recommendedName>
</protein>
<dbReference type="GO" id="GO:0005634">
    <property type="term" value="C:nucleus"/>
    <property type="evidence" value="ECO:0007669"/>
    <property type="project" value="TreeGrafter"/>
</dbReference>
<keyword evidence="9 11" id="KW-0238">DNA-binding</keyword>
<evidence type="ECO:0000313" key="14">
    <source>
        <dbReference type="Proteomes" id="UP001172457"/>
    </source>
</evidence>
<gene>
    <name evidence="13" type="ORF">OSB04_029977</name>
</gene>
<dbReference type="EMBL" id="JARYMX010000008">
    <property type="protein sequence ID" value="KAJ9537244.1"/>
    <property type="molecule type" value="Genomic_DNA"/>
</dbReference>
<dbReference type="GO" id="GO:0000712">
    <property type="term" value="P:resolution of meiotic recombination intermediates"/>
    <property type="evidence" value="ECO:0007669"/>
    <property type="project" value="TreeGrafter"/>
</dbReference>
<dbReference type="InterPro" id="IPR013757">
    <property type="entry name" value="Topo_IIA_A_a_sf"/>
</dbReference>
<keyword evidence="7" id="KW-0067">ATP-binding</keyword>
<evidence type="ECO:0000256" key="5">
    <source>
        <dbReference type="ARBA" id="ARBA00022723"/>
    </source>
</evidence>
<comment type="cofactor">
    <cofactor evidence="2">
        <name>Mg(2+)</name>
        <dbReference type="ChEBI" id="CHEBI:18420"/>
    </cofactor>
</comment>
<keyword evidence="8 11" id="KW-0799">Topoisomerase</keyword>
<dbReference type="GO" id="GO:0005524">
    <property type="term" value="F:ATP binding"/>
    <property type="evidence" value="ECO:0007669"/>
    <property type="project" value="UniProtKB-KW"/>
</dbReference>
<proteinExistence type="inferred from homology"/>
<dbReference type="AlphaFoldDB" id="A0AA38W4H9"/>
<dbReference type="EC" id="5.6.2.2" evidence="4"/>
<dbReference type="GO" id="GO:0003918">
    <property type="term" value="F:DNA topoisomerase type II (double strand cut, ATP-hydrolyzing) activity"/>
    <property type="evidence" value="ECO:0007669"/>
    <property type="project" value="UniProtKB-EC"/>
</dbReference>
<feature type="active site" description="O-(5'-phospho-DNA)-tyrosine intermediate" evidence="11">
    <location>
        <position position="339"/>
    </location>
</feature>
<reference evidence="13" key="1">
    <citation type="submission" date="2023-03" db="EMBL/GenBank/DDBJ databases">
        <title>Chromosome-scale reference genome and RAD-based genetic map of yellow starthistle (Centaurea solstitialis) reveal putative structural variation and QTLs associated with invader traits.</title>
        <authorList>
            <person name="Reatini B."/>
            <person name="Cang F.A."/>
            <person name="Jiang Q."/>
            <person name="Mckibben M.T.W."/>
            <person name="Barker M.S."/>
            <person name="Rieseberg L.H."/>
            <person name="Dlugosch K.M."/>
        </authorList>
    </citation>
    <scope>NUCLEOTIDE SEQUENCE</scope>
    <source>
        <strain evidence="13">CAN-66</strain>
        <tissue evidence="13">Leaf</tissue>
    </source>
</reference>
<dbReference type="GO" id="GO:0046872">
    <property type="term" value="F:metal ion binding"/>
    <property type="evidence" value="ECO:0007669"/>
    <property type="project" value="UniProtKB-KW"/>
</dbReference>
<dbReference type="PRINTS" id="PR01158">
    <property type="entry name" value="TOPISMRASEII"/>
</dbReference>
<sequence>MDTPSEKKSWKEIKKECTKLRRELTCERGRLTTISDKLVEAEANFDDEESNEKRSLIVVEGNSARTMVTRGLISCDLHEDYGVCALSANIPNALKLWPSLLKVPGFLMQLATPIVKAFNKKDDSLVQQFFSIPKYETWIAQDMNRPSKYRIKYYKGLGAFPKEEVFEIFYDINKNKTNFVWVDQEDDIAIKQALGSGLSRWRKRLVNDFKPRISLDAEQAIKPTIRYKDFVREDLTLYFRECVERYIPSVVDGLRLAQRKVLFCLFKRKLEPYEEMDVGVLSSDVFQYADYHHGDSSIKSVIIRMAQDIACKNNINLLCPCAEFGTRDMHGENHAQSRYLSTRLSHISRSIFLNADECILQFLRGQKGESIQPKYYLPVIPMILVNGVTQVGGPWKTVVPSYKPDDVIENLKGLLTGKKYKEMIPSYDGYKGKVVSEDVDKDKKKLIEQSYITKGAIERIGSKKVKIIEVPFGMLIKNLKENLDKSPFVEKYNICKGNDDHDDNDICFDVDMRLNCSEYTDEDLLESFRLSRTLALDMMTLMDAEGNIKTYKSVKEILMEFYHLRLQYYGERKKAIIKEHTDRMNNIEPKDSHKWKMRLEALISVSTEQLWYEDLLALEEKLKELRNIKTQKNEELIGKRKRK</sequence>
<keyword evidence="10 11" id="KW-0413">Isomerase</keyword>
<dbReference type="GO" id="GO:0000819">
    <property type="term" value="P:sister chromatid segregation"/>
    <property type="evidence" value="ECO:0007669"/>
    <property type="project" value="TreeGrafter"/>
</dbReference>
<dbReference type="InterPro" id="IPR018522">
    <property type="entry name" value="TopoIIA_CS"/>
</dbReference>
<evidence type="ECO:0000256" key="3">
    <source>
        <dbReference type="ARBA" id="ARBA00011080"/>
    </source>
</evidence>
<dbReference type="Gene3D" id="3.30.1490.30">
    <property type="match status" value="1"/>
</dbReference>
<dbReference type="Gene3D" id="1.10.268.10">
    <property type="entry name" value="Topoisomerase, domain 3"/>
    <property type="match status" value="1"/>
</dbReference>
<keyword evidence="14" id="KW-1185">Reference proteome</keyword>
<evidence type="ECO:0000256" key="11">
    <source>
        <dbReference type="PROSITE-ProRule" id="PRU01384"/>
    </source>
</evidence>
<dbReference type="Pfam" id="PF16898">
    <property type="entry name" value="TOPRIM_C"/>
    <property type="match status" value="1"/>
</dbReference>
<evidence type="ECO:0000259" key="12">
    <source>
        <dbReference type="PROSITE" id="PS52040"/>
    </source>
</evidence>
<name>A0AA38W4H9_9ASTR</name>
<dbReference type="PROSITE" id="PS00177">
    <property type="entry name" value="TOPOISOMERASE_II"/>
    <property type="match status" value="1"/>
</dbReference>
<dbReference type="GO" id="GO:0003677">
    <property type="term" value="F:DNA binding"/>
    <property type="evidence" value="ECO:0007669"/>
    <property type="project" value="UniProtKB-UniRule"/>
</dbReference>
<dbReference type="InterPro" id="IPR031660">
    <property type="entry name" value="TOPRIM_C"/>
</dbReference>
<dbReference type="InterPro" id="IPR002205">
    <property type="entry name" value="Topo_IIA_dom_A"/>
</dbReference>
<evidence type="ECO:0000256" key="1">
    <source>
        <dbReference type="ARBA" id="ARBA00000185"/>
    </source>
</evidence>
<dbReference type="InterPro" id="IPR001154">
    <property type="entry name" value="TopoII_euk"/>
</dbReference>
<dbReference type="GO" id="GO:0006265">
    <property type="term" value="P:DNA topological change"/>
    <property type="evidence" value="ECO:0007669"/>
    <property type="project" value="UniProtKB-UniRule"/>
</dbReference>
<evidence type="ECO:0000313" key="13">
    <source>
        <dbReference type="EMBL" id="KAJ9537244.1"/>
    </source>
</evidence>
<dbReference type="Proteomes" id="UP001172457">
    <property type="component" value="Chromosome 8"/>
</dbReference>
<dbReference type="PROSITE" id="PS52040">
    <property type="entry name" value="TOPO_IIA"/>
    <property type="match status" value="1"/>
</dbReference>
<comment type="catalytic activity">
    <reaction evidence="1 11">
        <text>ATP-dependent breakage, passage and rejoining of double-stranded DNA.</text>
        <dbReference type="EC" id="5.6.2.2"/>
    </reaction>
</comment>
<accession>A0AA38W4H9</accession>
<dbReference type="InterPro" id="IPR050634">
    <property type="entry name" value="DNA_Topoisomerase_II"/>
</dbReference>
<keyword evidence="5" id="KW-0479">Metal-binding</keyword>
<dbReference type="Pfam" id="PF00521">
    <property type="entry name" value="DNA_topoisoIV"/>
    <property type="match status" value="1"/>
</dbReference>
<comment type="caution">
    <text evidence="13">The sequence shown here is derived from an EMBL/GenBank/DDBJ whole genome shotgun (WGS) entry which is preliminary data.</text>
</comment>
<evidence type="ECO:0000256" key="7">
    <source>
        <dbReference type="ARBA" id="ARBA00022840"/>
    </source>
</evidence>
<comment type="similarity">
    <text evidence="3">Belongs to the type II topoisomerase family.</text>
</comment>
<evidence type="ECO:0000256" key="8">
    <source>
        <dbReference type="ARBA" id="ARBA00023029"/>
    </source>
</evidence>
<dbReference type="Gene3D" id="3.30.1360.40">
    <property type="match status" value="1"/>
</dbReference>
<feature type="domain" description="Topo IIA-type catalytic" evidence="12">
    <location>
        <begin position="247"/>
        <end position="643"/>
    </location>
</feature>
<dbReference type="PANTHER" id="PTHR10169:SF38">
    <property type="entry name" value="DNA TOPOISOMERASE 2"/>
    <property type="match status" value="1"/>
</dbReference>
<dbReference type="SUPFAM" id="SSF56719">
    <property type="entry name" value="Type II DNA topoisomerase"/>
    <property type="match status" value="1"/>
</dbReference>
<dbReference type="SMART" id="SM00434">
    <property type="entry name" value="TOP4c"/>
    <property type="match status" value="1"/>
</dbReference>
<evidence type="ECO:0000256" key="10">
    <source>
        <dbReference type="ARBA" id="ARBA00023235"/>
    </source>
</evidence>
<dbReference type="Gene3D" id="3.90.199.10">
    <property type="entry name" value="Topoisomerase II, domain 5"/>
    <property type="match status" value="1"/>
</dbReference>
<organism evidence="13 14">
    <name type="scientific">Centaurea solstitialis</name>
    <name type="common">yellow star-thistle</name>
    <dbReference type="NCBI Taxonomy" id="347529"/>
    <lineage>
        <taxon>Eukaryota</taxon>
        <taxon>Viridiplantae</taxon>
        <taxon>Streptophyta</taxon>
        <taxon>Embryophyta</taxon>
        <taxon>Tracheophyta</taxon>
        <taxon>Spermatophyta</taxon>
        <taxon>Magnoliopsida</taxon>
        <taxon>eudicotyledons</taxon>
        <taxon>Gunneridae</taxon>
        <taxon>Pentapetalae</taxon>
        <taxon>asterids</taxon>
        <taxon>campanulids</taxon>
        <taxon>Asterales</taxon>
        <taxon>Asteraceae</taxon>
        <taxon>Carduoideae</taxon>
        <taxon>Cardueae</taxon>
        <taxon>Centaureinae</taxon>
        <taxon>Centaurea</taxon>
    </lineage>
</organism>
<evidence type="ECO:0000256" key="6">
    <source>
        <dbReference type="ARBA" id="ARBA00022741"/>
    </source>
</evidence>
<dbReference type="InterPro" id="IPR013760">
    <property type="entry name" value="Topo_IIA-like_dom_sf"/>
</dbReference>
<evidence type="ECO:0000256" key="9">
    <source>
        <dbReference type="ARBA" id="ARBA00023125"/>
    </source>
</evidence>
<evidence type="ECO:0000256" key="2">
    <source>
        <dbReference type="ARBA" id="ARBA00001946"/>
    </source>
</evidence>
<evidence type="ECO:0000256" key="4">
    <source>
        <dbReference type="ARBA" id="ARBA00012895"/>
    </source>
</evidence>
<keyword evidence="6" id="KW-0547">Nucleotide-binding</keyword>